<reference evidence="2 3" key="1">
    <citation type="submission" date="2024-02" db="EMBL/GenBank/DDBJ databases">
        <title>de novo genome assembly of Solanum bulbocastanum strain 11H21.</title>
        <authorList>
            <person name="Hosaka A.J."/>
        </authorList>
    </citation>
    <scope>NUCLEOTIDE SEQUENCE [LARGE SCALE GENOMIC DNA]</scope>
    <source>
        <tissue evidence="2">Young leaves</tissue>
    </source>
</reference>
<name>A0AAN8YHC4_SOLBU</name>
<accession>A0AAN8YHC4</accession>
<feature type="compositionally biased region" description="Basic and acidic residues" evidence="1">
    <location>
        <begin position="38"/>
        <end position="48"/>
    </location>
</feature>
<dbReference type="EMBL" id="JBANQN010000003">
    <property type="protein sequence ID" value="KAK6793584.1"/>
    <property type="molecule type" value="Genomic_DNA"/>
</dbReference>
<gene>
    <name evidence="2" type="ORF">RDI58_007037</name>
</gene>
<proteinExistence type="predicted"/>
<evidence type="ECO:0000256" key="1">
    <source>
        <dbReference type="SAM" id="MobiDB-lite"/>
    </source>
</evidence>
<feature type="compositionally biased region" description="Basic and acidic residues" evidence="1">
    <location>
        <begin position="173"/>
        <end position="197"/>
    </location>
</feature>
<protein>
    <submittedName>
        <fullName evidence="2">Uncharacterized protein</fullName>
    </submittedName>
</protein>
<feature type="region of interest" description="Disordered" evidence="1">
    <location>
        <begin position="9"/>
        <end position="52"/>
    </location>
</feature>
<comment type="caution">
    <text evidence="2">The sequence shown here is derived from an EMBL/GenBank/DDBJ whole genome shotgun (WGS) entry which is preliminary data.</text>
</comment>
<organism evidence="2 3">
    <name type="scientific">Solanum bulbocastanum</name>
    <name type="common">Wild potato</name>
    <dbReference type="NCBI Taxonomy" id="147425"/>
    <lineage>
        <taxon>Eukaryota</taxon>
        <taxon>Viridiplantae</taxon>
        <taxon>Streptophyta</taxon>
        <taxon>Embryophyta</taxon>
        <taxon>Tracheophyta</taxon>
        <taxon>Spermatophyta</taxon>
        <taxon>Magnoliopsida</taxon>
        <taxon>eudicotyledons</taxon>
        <taxon>Gunneridae</taxon>
        <taxon>Pentapetalae</taxon>
        <taxon>asterids</taxon>
        <taxon>lamiids</taxon>
        <taxon>Solanales</taxon>
        <taxon>Solanaceae</taxon>
        <taxon>Solanoideae</taxon>
        <taxon>Solaneae</taxon>
        <taxon>Solanum</taxon>
    </lineage>
</organism>
<feature type="region of interest" description="Disordered" evidence="1">
    <location>
        <begin position="173"/>
        <end position="213"/>
    </location>
</feature>
<evidence type="ECO:0000313" key="3">
    <source>
        <dbReference type="Proteomes" id="UP001371456"/>
    </source>
</evidence>
<evidence type="ECO:0000313" key="2">
    <source>
        <dbReference type="EMBL" id="KAK6793584.1"/>
    </source>
</evidence>
<dbReference type="Proteomes" id="UP001371456">
    <property type="component" value="Unassembled WGS sequence"/>
</dbReference>
<feature type="compositionally biased region" description="Polar residues" evidence="1">
    <location>
        <begin position="201"/>
        <end position="213"/>
    </location>
</feature>
<sequence length="213" mass="24095">MKHTVALVSSLKRKGGSKSEDRSYGTSRAFVDDPPTIKVEEQKRDTQKYSDPSNIDDSVVLFVREGEADPVVQQQLIDIIRNTWEIPRSRNIFEKEIASKSKDKYVEATRVTPVAKSKDVANPLYGSRAAPKTPLVVLPHAPVELAQAEGRSEHIEHTTQLLRECREECRSLEKARRESKKDAKYKEELEQQKRDMVRFGSSASGPPTFIDNS</sequence>
<keyword evidence="3" id="KW-1185">Reference proteome</keyword>
<dbReference type="AlphaFoldDB" id="A0AAN8YHC4"/>